<feature type="transmembrane region" description="Helical" evidence="2">
    <location>
        <begin position="414"/>
        <end position="435"/>
    </location>
</feature>
<keyword evidence="3" id="KW-0732">Signal</keyword>
<dbReference type="Pfam" id="PF09972">
    <property type="entry name" value="DUF2207"/>
    <property type="match status" value="1"/>
</dbReference>
<reference evidence="7" key="1">
    <citation type="journal article" date="2019" name="Int. J. Syst. Evol. Microbiol.">
        <title>The Global Catalogue of Microorganisms (GCM) 10K type strain sequencing project: providing services to taxonomists for standard genome sequencing and annotation.</title>
        <authorList>
            <consortium name="The Broad Institute Genomics Platform"/>
            <consortium name="The Broad Institute Genome Sequencing Center for Infectious Disease"/>
            <person name="Wu L."/>
            <person name="Ma J."/>
        </authorList>
    </citation>
    <scope>NUCLEOTIDE SEQUENCE [LARGE SCALE GENOMIC DNA]</scope>
    <source>
        <strain evidence="7">CGMCC 4.1415</strain>
    </source>
</reference>
<feature type="signal peptide" evidence="3">
    <location>
        <begin position="1"/>
        <end position="20"/>
    </location>
</feature>
<dbReference type="InterPro" id="IPR048389">
    <property type="entry name" value="YciQ-like_C"/>
</dbReference>
<keyword evidence="2" id="KW-1133">Transmembrane helix</keyword>
<keyword evidence="7" id="KW-1185">Reference proteome</keyword>
<evidence type="ECO:0000313" key="7">
    <source>
        <dbReference type="Proteomes" id="UP001596016"/>
    </source>
</evidence>
<protein>
    <submittedName>
        <fullName evidence="6">DUF2207 domain-containing protein</fullName>
    </submittedName>
</protein>
<dbReference type="Pfam" id="PF20990">
    <property type="entry name" value="DUF2207_C"/>
    <property type="match status" value="1"/>
</dbReference>
<feature type="domain" description="DUF2207" evidence="4">
    <location>
        <begin position="23"/>
        <end position="214"/>
    </location>
</feature>
<keyword evidence="2" id="KW-0812">Transmembrane</keyword>
<accession>A0ABW0H2E1</accession>
<name>A0ABW0H2E1_9HYPH</name>
<evidence type="ECO:0000256" key="1">
    <source>
        <dbReference type="SAM" id="MobiDB-lite"/>
    </source>
</evidence>
<keyword evidence="2" id="KW-0472">Membrane</keyword>
<gene>
    <name evidence="6" type="ORF">ACFPLB_12590</name>
</gene>
<feature type="transmembrane region" description="Helical" evidence="2">
    <location>
        <begin position="482"/>
        <end position="502"/>
    </location>
</feature>
<evidence type="ECO:0000256" key="2">
    <source>
        <dbReference type="SAM" id="Phobius"/>
    </source>
</evidence>
<dbReference type="EMBL" id="JBHSLL010000045">
    <property type="protein sequence ID" value="MFC5386798.1"/>
    <property type="molecule type" value="Genomic_DNA"/>
</dbReference>
<evidence type="ECO:0000256" key="3">
    <source>
        <dbReference type="SAM" id="SignalP"/>
    </source>
</evidence>
<evidence type="ECO:0000313" key="6">
    <source>
        <dbReference type="EMBL" id="MFC5386798.1"/>
    </source>
</evidence>
<feature type="transmembrane region" description="Helical" evidence="2">
    <location>
        <begin position="388"/>
        <end position="408"/>
    </location>
</feature>
<evidence type="ECO:0000259" key="5">
    <source>
        <dbReference type="Pfam" id="PF20990"/>
    </source>
</evidence>
<comment type="caution">
    <text evidence="6">The sequence shown here is derived from an EMBL/GenBank/DDBJ whole genome shotgun (WGS) entry which is preliminary data.</text>
</comment>
<sequence length="643" mass="69446">MARFVIAVLLVFGLSGYALAAEEIRNFHALVEVAPDATLTVTETIAVNVEGRQISRGIFRDIPLRYEDETGRTREVKLDVQSVMRDGKHENYTLERDSGVLRIRIGHAATLLPHGLHSYEITYETTRQIRYFDDHDELYWNVTGNGWDFPILKSSAEIRLPASGRATDITYYTGRYGSTEQAARAERRDGGNRIFIEATRVLGPREGLTAVVAFPKNMVAPLSAAERRADWWHDNLGWIIGSGGLAIVLAFYLWAWRRVGRDPPAELMVPRWTPPEGISPALANYIEKRGFRGVGWDAFSAAMINLAVKGHLELDQPKKTMTIRRKGNQGMPADLGAGERAILSALPSEGDTLTVNKANGVTVQAVGHTFRQAMEKEHRNKFYHANRIYLAGGILMSVAVLLFVIAIGNFTPETIAAIIGAAIPSTVIALLAVNVGRRFRRARSLGARIWAVIVTAFAGFICLSSVGGFLAMLMQIEFDPRVLAVVVALAIANIVFFFIMGAPTPIGQKRSAEIAGLKQYLTLAEKDRMNMQGAPEMSPQHFETLLPYAVALGVEKPWSRTFDAWLATALAAGAAAYAGPSWYHGADFSPGKVGSNLGNMASSLSTSFTASLPTPKSSSSGFSGGSGGGFSGGGGGGGGGGGW</sequence>
<feature type="compositionally biased region" description="Gly residues" evidence="1">
    <location>
        <begin position="622"/>
        <end position="643"/>
    </location>
</feature>
<dbReference type="InterPro" id="IPR018702">
    <property type="entry name" value="DUF2207"/>
</dbReference>
<proteinExistence type="predicted"/>
<feature type="transmembrane region" description="Helical" evidence="2">
    <location>
        <begin position="236"/>
        <end position="255"/>
    </location>
</feature>
<dbReference type="Proteomes" id="UP001596016">
    <property type="component" value="Unassembled WGS sequence"/>
</dbReference>
<feature type="region of interest" description="Disordered" evidence="1">
    <location>
        <begin position="615"/>
        <end position="643"/>
    </location>
</feature>
<evidence type="ECO:0000259" key="4">
    <source>
        <dbReference type="Pfam" id="PF09972"/>
    </source>
</evidence>
<organism evidence="6 7">
    <name type="scientific">Aquamicrobium segne</name>
    <dbReference type="NCBI Taxonomy" id="469547"/>
    <lineage>
        <taxon>Bacteria</taxon>
        <taxon>Pseudomonadati</taxon>
        <taxon>Pseudomonadota</taxon>
        <taxon>Alphaproteobacteria</taxon>
        <taxon>Hyphomicrobiales</taxon>
        <taxon>Phyllobacteriaceae</taxon>
        <taxon>Aquamicrobium</taxon>
    </lineage>
</organism>
<feature type="chain" id="PRO_5045456826" evidence="3">
    <location>
        <begin position="21"/>
        <end position="643"/>
    </location>
</feature>
<feature type="domain" description="Predicted membrane protein YciQ-like C-terminal" evidence="5">
    <location>
        <begin position="435"/>
        <end position="562"/>
    </location>
</feature>
<feature type="transmembrane region" description="Helical" evidence="2">
    <location>
        <begin position="447"/>
        <end position="476"/>
    </location>
</feature>
<dbReference type="RefSeq" id="WP_378230134.1">
    <property type="nucleotide sequence ID" value="NZ_JBHSLL010000045.1"/>
</dbReference>